<feature type="transmembrane region" description="Helical" evidence="1">
    <location>
        <begin position="192"/>
        <end position="212"/>
    </location>
</feature>
<dbReference type="RefSeq" id="WP_322608540.1">
    <property type="nucleotide sequence ID" value="NZ_JARVCO010000010.1"/>
</dbReference>
<proteinExistence type="predicted"/>
<keyword evidence="3" id="KW-1185">Reference proteome</keyword>
<feature type="transmembrane region" description="Helical" evidence="1">
    <location>
        <begin position="12"/>
        <end position="29"/>
    </location>
</feature>
<organism evidence="2 3">
    <name type="scientific">Pontiella agarivorans</name>
    <dbReference type="NCBI Taxonomy" id="3038953"/>
    <lineage>
        <taxon>Bacteria</taxon>
        <taxon>Pseudomonadati</taxon>
        <taxon>Kiritimatiellota</taxon>
        <taxon>Kiritimatiellia</taxon>
        <taxon>Kiritimatiellales</taxon>
        <taxon>Pontiellaceae</taxon>
        <taxon>Pontiella</taxon>
    </lineage>
</organism>
<evidence type="ECO:0000256" key="1">
    <source>
        <dbReference type="SAM" id="Phobius"/>
    </source>
</evidence>
<keyword evidence="1" id="KW-0812">Transmembrane</keyword>
<keyword evidence="1" id="KW-1133">Transmembrane helix</keyword>
<feature type="transmembrane region" description="Helical" evidence="1">
    <location>
        <begin position="35"/>
        <end position="56"/>
    </location>
</feature>
<feature type="transmembrane region" description="Helical" evidence="1">
    <location>
        <begin position="151"/>
        <end position="172"/>
    </location>
</feature>
<feature type="transmembrane region" description="Helical" evidence="1">
    <location>
        <begin position="93"/>
        <end position="114"/>
    </location>
</feature>
<evidence type="ECO:0000313" key="2">
    <source>
        <dbReference type="EMBL" id="MDZ8118742.1"/>
    </source>
</evidence>
<gene>
    <name evidence="2" type="ORF">P9H32_08875</name>
</gene>
<reference evidence="2 3" key="1">
    <citation type="journal article" date="2024" name="Appl. Environ. Microbiol.">
        <title>Pontiella agarivorans sp. nov., a novel marine anaerobic bacterium capable of degrading macroalgal polysaccharides and fixing nitrogen.</title>
        <authorList>
            <person name="Liu N."/>
            <person name="Kivenson V."/>
            <person name="Peng X."/>
            <person name="Cui Z."/>
            <person name="Lankiewicz T.S."/>
            <person name="Gosselin K.M."/>
            <person name="English C.J."/>
            <person name="Blair E.M."/>
            <person name="O'Malley M.A."/>
            <person name="Valentine D.L."/>
        </authorList>
    </citation>
    <scope>NUCLEOTIDE SEQUENCE [LARGE SCALE GENOMIC DNA]</scope>
    <source>
        <strain evidence="2 3">NLcol2</strain>
    </source>
</reference>
<accession>A0ABU5MX61</accession>
<comment type="caution">
    <text evidence="2">The sequence shown here is derived from an EMBL/GenBank/DDBJ whole genome shotgun (WGS) entry which is preliminary data.</text>
</comment>
<dbReference type="NCBIfam" id="NF041646">
    <property type="entry name" value="VC0807_fam"/>
    <property type="match status" value="1"/>
</dbReference>
<sequence>MAEQRKPENPLISIAVNVVIPVAILSLLSKEKYLGPVWALVVGLAFPVVYGLRTLIRDRKADFMSIIGVVSVTLTGVFGILKLPPEYIAIKEAVIPLIIGLAVVISLWTPFPLIKKILMTESLFDVERLTSALNEKGTTDEFEKRLKGLTMGFASSFFLSAVLNYGLAIVMLKSEPGTEAYTAELGKMTGMSHIVVLLPCMAVMFVVMNKLFNTLTELTGCKLDDLLAEHHREKAAEKAAPETD</sequence>
<feature type="transmembrane region" description="Helical" evidence="1">
    <location>
        <begin position="63"/>
        <end position="81"/>
    </location>
</feature>
<protein>
    <recommendedName>
        <fullName evidence="4">MFS transporter</fullName>
    </recommendedName>
</protein>
<evidence type="ECO:0008006" key="4">
    <source>
        <dbReference type="Google" id="ProtNLM"/>
    </source>
</evidence>
<name>A0ABU5MX61_9BACT</name>
<evidence type="ECO:0000313" key="3">
    <source>
        <dbReference type="Proteomes" id="UP001290861"/>
    </source>
</evidence>
<dbReference type="Proteomes" id="UP001290861">
    <property type="component" value="Unassembled WGS sequence"/>
</dbReference>
<dbReference type="EMBL" id="JARVCO010000010">
    <property type="protein sequence ID" value="MDZ8118742.1"/>
    <property type="molecule type" value="Genomic_DNA"/>
</dbReference>
<keyword evidence="1" id="KW-0472">Membrane</keyword>